<evidence type="ECO:0000313" key="3">
    <source>
        <dbReference type="Proteomes" id="UP000287166"/>
    </source>
</evidence>
<dbReference type="Proteomes" id="UP000287166">
    <property type="component" value="Unassembled WGS sequence"/>
</dbReference>
<feature type="region of interest" description="Disordered" evidence="1">
    <location>
        <begin position="1"/>
        <end position="36"/>
    </location>
</feature>
<organism evidence="2 3">
    <name type="scientific">Sparassis crispa</name>
    <dbReference type="NCBI Taxonomy" id="139825"/>
    <lineage>
        <taxon>Eukaryota</taxon>
        <taxon>Fungi</taxon>
        <taxon>Dikarya</taxon>
        <taxon>Basidiomycota</taxon>
        <taxon>Agaricomycotina</taxon>
        <taxon>Agaricomycetes</taxon>
        <taxon>Polyporales</taxon>
        <taxon>Sparassidaceae</taxon>
        <taxon>Sparassis</taxon>
    </lineage>
</organism>
<dbReference type="RefSeq" id="XP_027613198.1">
    <property type="nucleotide sequence ID" value="XM_027757397.1"/>
</dbReference>
<protein>
    <submittedName>
        <fullName evidence="2">Uncharacterized protein</fullName>
    </submittedName>
</protein>
<sequence>MTPVHTPEMTGMTSTISEEMVEGLQHHPGDTNLEDNGYRDPMDLLCHHCLLDQHDLQDLDTPVGHKGSPWWERTHDLQD</sequence>
<accession>A0A401GJE9</accession>
<evidence type="ECO:0000256" key="1">
    <source>
        <dbReference type="SAM" id="MobiDB-lite"/>
    </source>
</evidence>
<proteinExistence type="predicted"/>
<dbReference type="GeneID" id="38779202"/>
<evidence type="ECO:0000313" key="2">
    <source>
        <dbReference type="EMBL" id="GBE82285.1"/>
    </source>
</evidence>
<dbReference type="InParanoid" id="A0A401GJE9"/>
<dbReference type="AlphaFoldDB" id="A0A401GJE9"/>
<keyword evidence="3" id="KW-1185">Reference proteome</keyword>
<name>A0A401GJE9_9APHY</name>
<gene>
    <name evidence="2" type="ORF">SCP_0406690</name>
</gene>
<comment type="caution">
    <text evidence="2">The sequence shown here is derived from an EMBL/GenBank/DDBJ whole genome shotgun (WGS) entry which is preliminary data.</text>
</comment>
<feature type="region of interest" description="Disordered" evidence="1">
    <location>
        <begin position="59"/>
        <end position="79"/>
    </location>
</feature>
<dbReference type="EMBL" id="BFAD01000004">
    <property type="protein sequence ID" value="GBE82285.1"/>
    <property type="molecule type" value="Genomic_DNA"/>
</dbReference>
<reference evidence="2 3" key="1">
    <citation type="journal article" date="2018" name="Sci. Rep.">
        <title>Genome sequence of the cauliflower mushroom Sparassis crispa (Hanabiratake) and its association with beneficial usage.</title>
        <authorList>
            <person name="Kiyama R."/>
            <person name="Furutani Y."/>
            <person name="Kawaguchi K."/>
            <person name="Nakanishi T."/>
        </authorList>
    </citation>
    <scope>NUCLEOTIDE SEQUENCE [LARGE SCALE GENOMIC DNA]</scope>
</reference>